<dbReference type="Gene3D" id="3.30.2310.20">
    <property type="entry name" value="RelE-like"/>
    <property type="match status" value="1"/>
</dbReference>
<comment type="similarity">
    <text evidence="1">Belongs to the RelE toxin family.</text>
</comment>
<evidence type="ECO:0000256" key="1">
    <source>
        <dbReference type="ARBA" id="ARBA00006226"/>
    </source>
</evidence>
<evidence type="ECO:0000313" key="4">
    <source>
        <dbReference type="Proteomes" id="UP000320176"/>
    </source>
</evidence>
<name>A0A5C6B0W7_9BACT</name>
<dbReference type="RefSeq" id="WP_146518999.1">
    <property type="nucleotide sequence ID" value="NZ_CP151726.1"/>
</dbReference>
<evidence type="ECO:0000313" key="3">
    <source>
        <dbReference type="EMBL" id="TWU05803.1"/>
    </source>
</evidence>
<gene>
    <name evidence="3" type="ORF">Pla52n_15180</name>
</gene>
<dbReference type="InterPro" id="IPR051803">
    <property type="entry name" value="TA_system_RelE-like_toxin"/>
</dbReference>
<keyword evidence="2" id="KW-1277">Toxin-antitoxin system</keyword>
<accession>A0A5C6B0W7</accession>
<dbReference type="OrthoDB" id="9798046at2"/>
<dbReference type="Proteomes" id="UP000320176">
    <property type="component" value="Unassembled WGS sequence"/>
</dbReference>
<evidence type="ECO:0000256" key="2">
    <source>
        <dbReference type="ARBA" id="ARBA00022649"/>
    </source>
</evidence>
<sequence>MAEIVWTHESATWLEKIHDHIAADNPTAALDVARGIYAKIQLLRTSPRLGGQYLPIADREVREILYGHYRIPYLVISEDRVEILGIFHSAMRIEDYLG</sequence>
<dbReference type="AlphaFoldDB" id="A0A5C6B0W7"/>
<proteinExistence type="inferred from homology"/>
<reference evidence="3 4" key="1">
    <citation type="submission" date="2019-02" db="EMBL/GenBank/DDBJ databases">
        <title>Deep-cultivation of Planctomycetes and their phenomic and genomic characterization uncovers novel biology.</title>
        <authorList>
            <person name="Wiegand S."/>
            <person name="Jogler M."/>
            <person name="Boedeker C."/>
            <person name="Pinto D."/>
            <person name="Vollmers J."/>
            <person name="Rivas-Marin E."/>
            <person name="Kohn T."/>
            <person name="Peeters S.H."/>
            <person name="Heuer A."/>
            <person name="Rast P."/>
            <person name="Oberbeckmann S."/>
            <person name="Bunk B."/>
            <person name="Jeske O."/>
            <person name="Meyerdierks A."/>
            <person name="Storesund J.E."/>
            <person name="Kallscheuer N."/>
            <person name="Luecker S."/>
            <person name="Lage O.M."/>
            <person name="Pohl T."/>
            <person name="Merkel B.J."/>
            <person name="Hornburger P."/>
            <person name="Mueller R.-W."/>
            <person name="Bruemmer F."/>
            <person name="Labrenz M."/>
            <person name="Spormann A.M."/>
            <person name="Op Den Camp H."/>
            <person name="Overmann J."/>
            <person name="Amann R."/>
            <person name="Jetten M.S.M."/>
            <person name="Mascher T."/>
            <person name="Medema M.H."/>
            <person name="Devos D.P."/>
            <person name="Kaster A.-K."/>
            <person name="Ovreas L."/>
            <person name="Rohde M."/>
            <person name="Galperin M.Y."/>
            <person name="Jogler C."/>
        </authorList>
    </citation>
    <scope>NUCLEOTIDE SEQUENCE [LARGE SCALE GENOMIC DNA]</scope>
    <source>
        <strain evidence="3 4">Pla52n</strain>
    </source>
</reference>
<dbReference type="InterPro" id="IPR035093">
    <property type="entry name" value="RelE/ParE_toxin_dom_sf"/>
</dbReference>
<dbReference type="PANTHER" id="PTHR33755">
    <property type="entry name" value="TOXIN PARE1-RELATED"/>
    <property type="match status" value="1"/>
</dbReference>
<comment type="caution">
    <text evidence="3">The sequence shown here is derived from an EMBL/GenBank/DDBJ whole genome shotgun (WGS) entry which is preliminary data.</text>
</comment>
<dbReference type="InterPro" id="IPR007712">
    <property type="entry name" value="RelE/ParE_toxin"/>
</dbReference>
<keyword evidence="4" id="KW-1185">Reference proteome</keyword>
<protein>
    <submittedName>
        <fullName evidence="3">Plasmid stabilization system protein</fullName>
    </submittedName>
</protein>
<dbReference type="EMBL" id="SJPN01000002">
    <property type="protein sequence ID" value="TWU05803.1"/>
    <property type="molecule type" value="Genomic_DNA"/>
</dbReference>
<organism evidence="3 4">
    <name type="scientific">Stieleria varia</name>
    <dbReference type="NCBI Taxonomy" id="2528005"/>
    <lineage>
        <taxon>Bacteria</taxon>
        <taxon>Pseudomonadati</taxon>
        <taxon>Planctomycetota</taxon>
        <taxon>Planctomycetia</taxon>
        <taxon>Pirellulales</taxon>
        <taxon>Pirellulaceae</taxon>
        <taxon>Stieleria</taxon>
    </lineage>
</organism>
<dbReference type="Pfam" id="PF05016">
    <property type="entry name" value="ParE_toxin"/>
    <property type="match status" value="1"/>
</dbReference>